<accession>A0ABV3FNC9</accession>
<sequence length="537" mass="58626">MTAPVLAVRDLTVGYRVKRRVEPVVHDVSFEVGPGQVLALVGESGSGKTTTAHAVLGLLPGNGEVIGGRITFRDQVLTELSAKGWREIRGRAVSLIPQDPTVSLDPVRRVGDQVEDVLLLHTDLGAEARRARVHELFELVGFDDVERRFRQYPHELSGGMRQRVLIATAVAAEPDLIIADEPTSALDATVQKQVLDLIDDIRVRTGTALVLVTHDLGVAADRSDIIGVMRDGRLVEAGPTARVVARPGHDYTRRLLDSVPARRVGTRTRATVGEDRAIVIDVSELRKEYGDVAAVDGVSFEVRRGETFSLVGESGSGKSTTARVLTGLTEATSGRVSLLGNDITRIGRRGFRPLRRDVQIVYQNPFSSFDPRFDVYDVVEEPLRSFRSTRRPRGRRPDLDRVVAALEAAALPADFVNRHPGELSGGQRQRVAIARALVLEPKVVVLDEPISALDVSVAAQILDLLRTLQEERGLTYLFISHDLAVVRAISDRVAVMRHGRIVEQGAVEQVFSDPANEYTVRLIDAIAGRELTVGGLS</sequence>
<comment type="caution">
    <text evidence="6">The sequence shown here is derived from an EMBL/GenBank/DDBJ whole genome shotgun (WGS) entry which is preliminary data.</text>
</comment>
<dbReference type="SUPFAM" id="SSF52540">
    <property type="entry name" value="P-loop containing nucleoside triphosphate hydrolases"/>
    <property type="match status" value="2"/>
</dbReference>
<protein>
    <submittedName>
        <fullName evidence="6">ABC transporter ATP-binding protein</fullName>
    </submittedName>
</protein>
<evidence type="ECO:0000313" key="7">
    <source>
        <dbReference type="Proteomes" id="UP001551695"/>
    </source>
</evidence>
<keyword evidence="4 6" id="KW-0067">ATP-binding</keyword>
<dbReference type="PROSITE" id="PS50893">
    <property type="entry name" value="ABC_TRANSPORTER_2"/>
    <property type="match status" value="2"/>
</dbReference>
<feature type="domain" description="ABC transporter" evidence="5">
    <location>
        <begin position="280"/>
        <end position="523"/>
    </location>
</feature>
<dbReference type="PANTHER" id="PTHR43776">
    <property type="entry name" value="TRANSPORT ATP-BINDING PROTEIN"/>
    <property type="match status" value="1"/>
</dbReference>
<dbReference type="EMBL" id="JBFAKC010000002">
    <property type="protein sequence ID" value="MEV0706916.1"/>
    <property type="molecule type" value="Genomic_DNA"/>
</dbReference>
<dbReference type="SMART" id="SM00382">
    <property type="entry name" value="AAA"/>
    <property type="match status" value="2"/>
</dbReference>
<proteinExistence type="inferred from homology"/>
<dbReference type="InterPro" id="IPR050319">
    <property type="entry name" value="ABC_transp_ATP-bind"/>
</dbReference>
<dbReference type="PANTHER" id="PTHR43776:SF7">
    <property type="entry name" value="D,D-DIPEPTIDE TRANSPORT ATP-BINDING PROTEIN DDPF-RELATED"/>
    <property type="match status" value="1"/>
</dbReference>
<gene>
    <name evidence="6" type="ORF">AB0I48_05065</name>
</gene>
<feature type="domain" description="ABC transporter" evidence="5">
    <location>
        <begin position="8"/>
        <end position="256"/>
    </location>
</feature>
<dbReference type="InterPro" id="IPR003439">
    <property type="entry name" value="ABC_transporter-like_ATP-bd"/>
</dbReference>
<dbReference type="Proteomes" id="UP001551695">
    <property type="component" value="Unassembled WGS sequence"/>
</dbReference>
<name>A0ABV3FNC9_9NOCA</name>
<evidence type="ECO:0000256" key="1">
    <source>
        <dbReference type="ARBA" id="ARBA00005417"/>
    </source>
</evidence>
<dbReference type="CDD" id="cd03257">
    <property type="entry name" value="ABC_NikE_OppD_transporters"/>
    <property type="match status" value="2"/>
</dbReference>
<evidence type="ECO:0000256" key="4">
    <source>
        <dbReference type="ARBA" id="ARBA00022840"/>
    </source>
</evidence>
<dbReference type="InterPro" id="IPR027417">
    <property type="entry name" value="P-loop_NTPase"/>
</dbReference>
<evidence type="ECO:0000259" key="5">
    <source>
        <dbReference type="PROSITE" id="PS50893"/>
    </source>
</evidence>
<keyword evidence="2" id="KW-0813">Transport</keyword>
<dbReference type="InterPro" id="IPR013563">
    <property type="entry name" value="Oligopep_ABC_C"/>
</dbReference>
<dbReference type="GO" id="GO:0005524">
    <property type="term" value="F:ATP binding"/>
    <property type="evidence" value="ECO:0007669"/>
    <property type="project" value="UniProtKB-KW"/>
</dbReference>
<dbReference type="Pfam" id="PF08352">
    <property type="entry name" value="oligo_HPY"/>
    <property type="match status" value="1"/>
</dbReference>
<comment type="similarity">
    <text evidence="1">Belongs to the ABC transporter superfamily.</text>
</comment>
<keyword evidence="7" id="KW-1185">Reference proteome</keyword>
<dbReference type="InterPro" id="IPR017871">
    <property type="entry name" value="ABC_transporter-like_CS"/>
</dbReference>
<dbReference type="NCBIfam" id="NF007739">
    <property type="entry name" value="PRK10419.1"/>
    <property type="match status" value="2"/>
</dbReference>
<dbReference type="PROSITE" id="PS00211">
    <property type="entry name" value="ABC_TRANSPORTER_1"/>
    <property type="match status" value="2"/>
</dbReference>
<dbReference type="InterPro" id="IPR003593">
    <property type="entry name" value="AAA+_ATPase"/>
</dbReference>
<dbReference type="Gene3D" id="3.40.50.300">
    <property type="entry name" value="P-loop containing nucleotide triphosphate hydrolases"/>
    <property type="match status" value="2"/>
</dbReference>
<evidence type="ECO:0000256" key="2">
    <source>
        <dbReference type="ARBA" id="ARBA00022448"/>
    </source>
</evidence>
<organism evidence="6 7">
    <name type="scientific">Nocardia aurea</name>
    <dbReference type="NCBI Taxonomy" id="2144174"/>
    <lineage>
        <taxon>Bacteria</taxon>
        <taxon>Bacillati</taxon>
        <taxon>Actinomycetota</taxon>
        <taxon>Actinomycetes</taxon>
        <taxon>Mycobacteriales</taxon>
        <taxon>Nocardiaceae</taxon>
        <taxon>Nocardia</taxon>
    </lineage>
</organism>
<keyword evidence="3" id="KW-0547">Nucleotide-binding</keyword>
<dbReference type="NCBIfam" id="NF008453">
    <property type="entry name" value="PRK11308.1"/>
    <property type="match status" value="2"/>
</dbReference>
<dbReference type="Pfam" id="PF00005">
    <property type="entry name" value="ABC_tran"/>
    <property type="match status" value="2"/>
</dbReference>
<evidence type="ECO:0000256" key="3">
    <source>
        <dbReference type="ARBA" id="ARBA00022741"/>
    </source>
</evidence>
<evidence type="ECO:0000313" key="6">
    <source>
        <dbReference type="EMBL" id="MEV0706916.1"/>
    </source>
</evidence>
<reference evidence="6 7" key="1">
    <citation type="submission" date="2024-06" db="EMBL/GenBank/DDBJ databases">
        <title>The Natural Products Discovery Center: Release of the First 8490 Sequenced Strains for Exploring Actinobacteria Biosynthetic Diversity.</title>
        <authorList>
            <person name="Kalkreuter E."/>
            <person name="Kautsar S.A."/>
            <person name="Yang D."/>
            <person name="Bader C.D."/>
            <person name="Teijaro C.N."/>
            <person name="Fluegel L."/>
            <person name="Davis C.M."/>
            <person name="Simpson J.R."/>
            <person name="Lauterbach L."/>
            <person name="Steele A.D."/>
            <person name="Gui C."/>
            <person name="Meng S."/>
            <person name="Li G."/>
            <person name="Viehrig K."/>
            <person name="Ye F."/>
            <person name="Su P."/>
            <person name="Kiefer A.F."/>
            <person name="Nichols A."/>
            <person name="Cepeda A.J."/>
            <person name="Yan W."/>
            <person name="Fan B."/>
            <person name="Jiang Y."/>
            <person name="Adhikari A."/>
            <person name="Zheng C.-J."/>
            <person name="Schuster L."/>
            <person name="Cowan T.M."/>
            <person name="Smanski M.J."/>
            <person name="Chevrette M.G."/>
            <person name="De Carvalho L.P.S."/>
            <person name="Shen B."/>
        </authorList>
    </citation>
    <scope>NUCLEOTIDE SEQUENCE [LARGE SCALE GENOMIC DNA]</scope>
    <source>
        <strain evidence="6 7">NPDC050403</strain>
    </source>
</reference>